<accession>A0A9W3B5V8</accession>
<evidence type="ECO:0000313" key="6">
    <source>
        <dbReference type="RefSeq" id="XP_055894850.1"/>
    </source>
</evidence>
<dbReference type="InterPro" id="IPR052410">
    <property type="entry name" value="DRC5"/>
</dbReference>
<feature type="compositionally biased region" description="Acidic residues" evidence="4">
    <location>
        <begin position="152"/>
        <end position="167"/>
    </location>
</feature>
<dbReference type="AlphaFoldDB" id="A0A9W3B5V8"/>
<sequence>MSSSIDDVICTCLTRVYADHSARTDRLTCRLEHALPIRHTFFRLKRVPHFQTRDDLHSEHTPAYLPIYRLENASLESLSQKSKAGCRRVLIEGDLGTGKTLVCQRLLHEWAKAMQFFRHVKIDQPYILVDTDQTGSYPGHNKHQHQAKAEVSETDGQGDAEGTVDESDTVRRHRRHPWNLNAFGEQHSSRPEVQPPVEIRVTVSKSKSCNSHLNSFSGSDKGADVNVTCRKTDSPDNNRAGGDNGDHRSRRALFVEQKEQEQMMRSNSGHNRARSGSEDKAGRGSRSRSNGESSTRKREKAICDGIPQKYLSLLNIGSPGEGAFESPNRIKGPFREPRRQRPSRLTSNLTDYKAMIYVPCVRMSLAEILNKCNNSRVRHYYVAASVLQDLLFLSDVPHHPLSFDAVYQWVLTNREDICIIFDNIDGSEAWQRLISDAFHDKDGFGKMIAAATPGRISKRDVDTLFYCYGLATEYSNKTLLSRLRTEAPSVVDRISFLLTSNHTQELLCNPLSLSLLAAYFRSVNDDDDIPEHLSELLENLIQHAMAHENNSVQNVSKGRRQRFSLQGVCETVAFECLENDTNYFSKQKFPKQFWVRHLCDCRVLHEVHEIANFASIHERLPSPVANPVITPDSDSVHSSTSSNFDVNTNTETSPSNQILNVLSDQDNEPTIKLDTTTTGVRLQVPQIHNSLESSKRYAERPKCLSLDMRTPPGKQVQTTQASGEIVSFTSRCIRDFLASKRVCRYLMSDRDCEGFIQRLISKPQFYPVLRLTVRSLYIMDRSDIILNLLDMLLTSQEIGYVPYGIQSSPSPRGLSPTNFQEPRARIPHRYRVSNSDCPFRAKKEDLQQRRSSTSILGTCLEGATLKTSISFNRLLGSTSLSPYTAVTTPDTSRGYLEDFKEALIWLAETDNSEPYIGAVSNRFPDTLVISYQDCPSETIDHFICLTMRSSPVVSEVVLYMSGFYSQWDLGLRLAEALRELKNLTTLRVSMKCVVETSFLVDFICECFEGNEHIETLYLEGPMNVAENLTPCEHKRVQKTFSEQRGLKTLILDHFSYHHRISYLLGSWPNVLRALQIKRSNIDSVAEKINEKLTGSPEMTSLTLENCFVPSHCLYSIVSYINAHASSVNITTLEFTLLSSARKFNKNDAKKTYFKPAITNEVCASLAELVHSSPSLKHLILSYNGLSDEKAKVLLQATVGSRALATLDLTGNLIGNAVEDDVMLLLNKATNLKSLLLGDNNITKETRSVIIRGSLSRHDLRLSL</sequence>
<dbReference type="OrthoDB" id="6059234at2759"/>
<feature type="region of interest" description="Disordered" evidence="4">
    <location>
        <begin position="135"/>
        <end position="195"/>
    </location>
</feature>
<dbReference type="PANTHER" id="PTHR24107">
    <property type="entry name" value="YNEIN REGULATORY COMPLEX SUBUNIT 5"/>
    <property type="match status" value="1"/>
</dbReference>
<dbReference type="InterPro" id="IPR027417">
    <property type="entry name" value="P-loop_NTPase"/>
</dbReference>
<evidence type="ECO:0000256" key="1">
    <source>
        <dbReference type="ARBA" id="ARBA00004245"/>
    </source>
</evidence>
<comment type="subcellular location">
    <subcellularLocation>
        <location evidence="1">Cytoplasm</location>
        <location evidence="1">Cytoskeleton</location>
    </subcellularLocation>
</comment>
<feature type="region of interest" description="Disordered" evidence="4">
    <location>
        <begin position="212"/>
        <end position="301"/>
    </location>
</feature>
<dbReference type="SUPFAM" id="SSF52047">
    <property type="entry name" value="RNI-like"/>
    <property type="match status" value="1"/>
</dbReference>
<dbReference type="OMA" id="LHEVHEI"/>
<evidence type="ECO:0000256" key="4">
    <source>
        <dbReference type="SAM" id="MobiDB-lite"/>
    </source>
</evidence>
<feature type="region of interest" description="Disordered" evidence="4">
    <location>
        <begin position="631"/>
        <end position="652"/>
    </location>
</feature>
<feature type="region of interest" description="Disordered" evidence="4">
    <location>
        <begin position="322"/>
        <end position="343"/>
    </location>
</feature>
<dbReference type="GeneID" id="106058241"/>
<feature type="compositionally biased region" description="Polar residues" evidence="4">
    <location>
        <begin position="643"/>
        <end position="652"/>
    </location>
</feature>
<name>A0A9W3B5V8_BIOGL</name>
<dbReference type="Gene3D" id="3.40.50.300">
    <property type="entry name" value="P-loop containing nucleotide triphosphate hydrolases"/>
    <property type="match status" value="1"/>
</dbReference>
<keyword evidence="2" id="KW-0963">Cytoplasm</keyword>
<reference evidence="6" key="1">
    <citation type="submission" date="2025-08" db="UniProtKB">
        <authorList>
            <consortium name="RefSeq"/>
        </authorList>
    </citation>
    <scope>IDENTIFICATION</scope>
</reference>
<evidence type="ECO:0000313" key="5">
    <source>
        <dbReference type="Proteomes" id="UP001165740"/>
    </source>
</evidence>
<keyword evidence="3" id="KW-0206">Cytoskeleton</keyword>
<gene>
    <name evidence="6" type="primary">LOC106058241</name>
</gene>
<keyword evidence="5" id="KW-1185">Reference proteome</keyword>
<dbReference type="RefSeq" id="XP_055894850.1">
    <property type="nucleotide sequence ID" value="XM_056038875.1"/>
</dbReference>
<evidence type="ECO:0000256" key="3">
    <source>
        <dbReference type="ARBA" id="ARBA00023212"/>
    </source>
</evidence>
<evidence type="ECO:0000256" key="2">
    <source>
        <dbReference type="ARBA" id="ARBA00022490"/>
    </source>
</evidence>
<dbReference type="Gene3D" id="3.80.10.10">
    <property type="entry name" value="Ribonuclease Inhibitor"/>
    <property type="match status" value="1"/>
</dbReference>
<dbReference type="GO" id="GO:0005856">
    <property type="term" value="C:cytoskeleton"/>
    <property type="evidence" value="ECO:0007669"/>
    <property type="project" value="UniProtKB-SubCell"/>
</dbReference>
<organism evidence="5 6">
    <name type="scientific">Biomphalaria glabrata</name>
    <name type="common">Bloodfluke planorb</name>
    <name type="synonym">Freshwater snail</name>
    <dbReference type="NCBI Taxonomy" id="6526"/>
    <lineage>
        <taxon>Eukaryota</taxon>
        <taxon>Metazoa</taxon>
        <taxon>Spiralia</taxon>
        <taxon>Lophotrochozoa</taxon>
        <taxon>Mollusca</taxon>
        <taxon>Gastropoda</taxon>
        <taxon>Heterobranchia</taxon>
        <taxon>Euthyneura</taxon>
        <taxon>Panpulmonata</taxon>
        <taxon>Hygrophila</taxon>
        <taxon>Lymnaeoidea</taxon>
        <taxon>Planorbidae</taxon>
        <taxon>Biomphalaria</taxon>
    </lineage>
</organism>
<dbReference type="InterPro" id="IPR032675">
    <property type="entry name" value="LRR_dom_sf"/>
</dbReference>
<protein>
    <submittedName>
        <fullName evidence="6">Uncharacterized protein LOC106058241</fullName>
    </submittedName>
</protein>
<dbReference type="Proteomes" id="UP001165740">
    <property type="component" value="Chromosome 8"/>
</dbReference>
<proteinExistence type="predicted"/>